<feature type="compositionally biased region" description="Polar residues" evidence="2">
    <location>
        <begin position="690"/>
        <end position="723"/>
    </location>
</feature>
<evidence type="ECO:0000313" key="3">
    <source>
        <dbReference type="EMBL" id="PPQ84326.1"/>
    </source>
</evidence>
<feature type="coiled-coil region" evidence="1">
    <location>
        <begin position="330"/>
        <end position="357"/>
    </location>
</feature>
<evidence type="ECO:0000256" key="2">
    <source>
        <dbReference type="SAM" id="MobiDB-lite"/>
    </source>
</evidence>
<feature type="coiled-coil region" evidence="1">
    <location>
        <begin position="238"/>
        <end position="286"/>
    </location>
</feature>
<gene>
    <name evidence="3" type="ORF">CVT26_011434</name>
</gene>
<feature type="region of interest" description="Disordered" evidence="2">
    <location>
        <begin position="404"/>
        <end position="428"/>
    </location>
</feature>
<dbReference type="OrthoDB" id="2592022at2759"/>
<protein>
    <submittedName>
        <fullName evidence="3">Uncharacterized protein</fullName>
    </submittedName>
</protein>
<reference evidence="3 4" key="1">
    <citation type="journal article" date="2018" name="Evol. Lett.">
        <title>Horizontal gene cluster transfer increased hallucinogenic mushroom diversity.</title>
        <authorList>
            <person name="Reynolds H.T."/>
            <person name="Vijayakumar V."/>
            <person name="Gluck-Thaler E."/>
            <person name="Korotkin H.B."/>
            <person name="Matheny P.B."/>
            <person name="Slot J.C."/>
        </authorList>
    </citation>
    <scope>NUCLEOTIDE SEQUENCE [LARGE SCALE GENOMIC DNA]</scope>
    <source>
        <strain evidence="3 4">SRW20</strain>
    </source>
</reference>
<dbReference type="EMBL" id="NHYE01004491">
    <property type="protein sequence ID" value="PPQ84326.1"/>
    <property type="molecule type" value="Genomic_DNA"/>
</dbReference>
<feature type="compositionally biased region" description="Polar residues" evidence="2">
    <location>
        <begin position="581"/>
        <end position="595"/>
    </location>
</feature>
<accession>A0A409X0S5</accession>
<name>A0A409X0S5_9AGAR</name>
<proteinExistence type="predicted"/>
<keyword evidence="4" id="KW-1185">Reference proteome</keyword>
<comment type="caution">
    <text evidence="3">The sequence shown here is derived from an EMBL/GenBank/DDBJ whole genome shotgun (WGS) entry which is preliminary data.</text>
</comment>
<evidence type="ECO:0000313" key="4">
    <source>
        <dbReference type="Proteomes" id="UP000284706"/>
    </source>
</evidence>
<feature type="compositionally biased region" description="Basic and acidic residues" evidence="2">
    <location>
        <begin position="493"/>
        <end position="502"/>
    </location>
</feature>
<feature type="region of interest" description="Disordered" evidence="2">
    <location>
        <begin position="493"/>
        <end position="532"/>
    </location>
</feature>
<feature type="region of interest" description="Disordered" evidence="2">
    <location>
        <begin position="73"/>
        <end position="97"/>
    </location>
</feature>
<sequence>MMAENTLAMDDHPLLLEIQSLRAAVAQFQEEAHASALKLQHHSLASTHAHERAAHLERENDALRAEVAVLRANPYPPSSSSTTHASHHPSPLETHSQVQELTLSLRRLSHKLTLTEDALLSKTTALAAAQAEAARAGRLREAAYELGARVRGREEEALGRAGELELKVRTLEEQLRMSDSVIQEYAALVRRMEGVRSSTSSTFSDAEKEKEKSSHLPLCLHDHKTLLDSLSAQFASESQELQSRLHQKTAELELCRAELDVERKTNERVIAELGREKTELEKLRLEDGTAAKMVARYMQFSQSQSHHHLSSLSTLQRRHSATLASLTTTNSLLTSRIASLQSQNEQLRRALDELGGEYMKEAWGRRREVAVRLRMGGREERVGEGVRRWVRRGEEWVGRVRGLMSSPSSLSSTSSELSSASPSDADPAPAPALALALEALLDLSQHARILLSELDSGILDEQAALSLSSGKARKLVVQMGLDGLLEELRRETGRRVGAERRVAQMTGEAPDKNPHLEASPPSELSPPTATVENGVAHPLLGELDTKIPETPTPDAADVGSSVEDEDSPGAVSEPEARSIVVENTNSDASASSTQEVEQDISSPSPPPLALADSPVHDPPLLQNPTNDAPAEKELSADASPPPAPVDGDQAPSREADKADSPVLLPRILVQEDVADVQTTDSVHEPVGAQADTSAIDSNLQPADTQTPTIVQSDEGQANTVSFLSSTSTPRPSSPS</sequence>
<feature type="region of interest" description="Disordered" evidence="2">
    <location>
        <begin position="544"/>
        <end position="735"/>
    </location>
</feature>
<dbReference type="STRING" id="231916.A0A409X0S5"/>
<dbReference type="AlphaFoldDB" id="A0A409X0S5"/>
<feature type="compositionally biased region" description="Low complexity" evidence="2">
    <location>
        <begin position="724"/>
        <end position="735"/>
    </location>
</feature>
<feature type="coiled-coil region" evidence="1">
    <location>
        <begin position="46"/>
        <end position="73"/>
    </location>
</feature>
<keyword evidence="1" id="KW-0175">Coiled coil</keyword>
<dbReference type="Proteomes" id="UP000284706">
    <property type="component" value="Unassembled WGS sequence"/>
</dbReference>
<feature type="compositionally biased region" description="Low complexity" evidence="2">
    <location>
        <begin position="78"/>
        <end position="91"/>
    </location>
</feature>
<feature type="non-terminal residue" evidence="3">
    <location>
        <position position="735"/>
    </location>
</feature>
<feature type="compositionally biased region" description="Low complexity" evidence="2">
    <location>
        <begin position="516"/>
        <end position="530"/>
    </location>
</feature>
<evidence type="ECO:0000256" key="1">
    <source>
        <dbReference type="SAM" id="Coils"/>
    </source>
</evidence>
<organism evidence="3 4">
    <name type="scientific">Gymnopilus dilepis</name>
    <dbReference type="NCBI Taxonomy" id="231916"/>
    <lineage>
        <taxon>Eukaryota</taxon>
        <taxon>Fungi</taxon>
        <taxon>Dikarya</taxon>
        <taxon>Basidiomycota</taxon>
        <taxon>Agaricomycotina</taxon>
        <taxon>Agaricomycetes</taxon>
        <taxon>Agaricomycetidae</taxon>
        <taxon>Agaricales</taxon>
        <taxon>Agaricineae</taxon>
        <taxon>Hymenogastraceae</taxon>
        <taxon>Gymnopilus</taxon>
    </lineage>
</organism>
<dbReference type="InParanoid" id="A0A409X0S5"/>